<keyword evidence="2" id="KW-0732">Signal</keyword>
<feature type="transmembrane region" description="Helical" evidence="1">
    <location>
        <begin position="272"/>
        <end position="293"/>
    </location>
</feature>
<feature type="chain" id="PRO_5041324109" description="DUF3068 domain-containing protein" evidence="2">
    <location>
        <begin position="27"/>
        <end position="305"/>
    </location>
</feature>
<keyword evidence="1" id="KW-0472">Membrane</keyword>
<reference evidence="3" key="1">
    <citation type="submission" date="2022-01" db="EMBL/GenBank/DDBJ databases">
        <title>Novel bile acid biosynthetic pathways are enriched in the microbiome of centenarians.</title>
        <authorList>
            <person name="Sato Y."/>
            <person name="Atarashi K."/>
            <person name="Plichta R.D."/>
            <person name="Arai Y."/>
            <person name="Sasajima S."/>
            <person name="Kearney M.S."/>
            <person name="Suda W."/>
            <person name="Takeshita K."/>
            <person name="Sasaki T."/>
            <person name="Okamoto S."/>
            <person name="Skelly N.A."/>
            <person name="Okamura Y."/>
            <person name="Vlamakis H."/>
            <person name="Li Y."/>
            <person name="Tanoue T."/>
            <person name="Takei H."/>
            <person name="Nittono H."/>
            <person name="Narushima S."/>
            <person name="Irie J."/>
            <person name="Itoh H."/>
            <person name="Moriya K."/>
            <person name="Sugiura Y."/>
            <person name="Suematsu M."/>
            <person name="Moritoki N."/>
            <person name="Shibata S."/>
            <person name="Littman R.D."/>
            <person name="Fischbach A.M."/>
            <person name="Uwamino Y."/>
            <person name="Inoue T."/>
            <person name="Honda A."/>
            <person name="Hattori M."/>
            <person name="Murai T."/>
            <person name="Xavier J.R."/>
            <person name="Hirose N."/>
            <person name="Honda K."/>
        </authorList>
    </citation>
    <scope>NUCLEOTIDE SEQUENCE</scope>
    <source>
        <strain evidence="3">CE91-St55</strain>
    </source>
</reference>
<dbReference type="EMBL" id="BQNJ01000001">
    <property type="protein sequence ID" value="GKG98945.1"/>
    <property type="molecule type" value="Genomic_DNA"/>
</dbReference>
<evidence type="ECO:0008006" key="5">
    <source>
        <dbReference type="Google" id="ProtNLM"/>
    </source>
</evidence>
<organism evidence="3 4">
    <name type="scientific">Hungatella hathewayi</name>
    <dbReference type="NCBI Taxonomy" id="154046"/>
    <lineage>
        <taxon>Bacteria</taxon>
        <taxon>Bacillati</taxon>
        <taxon>Bacillota</taxon>
        <taxon>Clostridia</taxon>
        <taxon>Lachnospirales</taxon>
        <taxon>Lachnospiraceae</taxon>
        <taxon>Hungatella</taxon>
    </lineage>
</organism>
<evidence type="ECO:0000313" key="4">
    <source>
        <dbReference type="Proteomes" id="UP001055091"/>
    </source>
</evidence>
<feature type="signal peptide" evidence="2">
    <location>
        <begin position="1"/>
        <end position="26"/>
    </location>
</feature>
<name>A0AA37N622_9FIRM</name>
<evidence type="ECO:0000256" key="2">
    <source>
        <dbReference type="SAM" id="SignalP"/>
    </source>
</evidence>
<proteinExistence type="predicted"/>
<evidence type="ECO:0000256" key="1">
    <source>
        <dbReference type="SAM" id="Phobius"/>
    </source>
</evidence>
<dbReference type="AlphaFoldDB" id="A0AA37N622"/>
<comment type="caution">
    <text evidence="3">The sequence shown here is derived from an EMBL/GenBank/DDBJ whole genome shotgun (WGS) entry which is preliminary data.</text>
</comment>
<keyword evidence="1" id="KW-0812">Transmembrane</keyword>
<dbReference type="RefSeq" id="WP_244052400.1">
    <property type="nucleotide sequence ID" value="NZ_BQNJ01000001.1"/>
</dbReference>
<keyword evidence="1" id="KW-1133">Transmembrane helix</keyword>
<gene>
    <name evidence="3" type="ORF">CE91St55_09270</name>
</gene>
<protein>
    <recommendedName>
        <fullName evidence="5">DUF3068 domain-containing protein</fullName>
    </recommendedName>
</protein>
<dbReference type="Proteomes" id="UP001055091">
    <property type="component" value="Unassembled WGS sequence"/>
</dbReference>
<evidence type="ECO:0000313" key="3">
    <source>
        <dbReference type="EMBL" id="GKG98945.1"/>
    </source>
</evidence>
<accession>A0AA37N622</accession>
<sequence length="305" mass="35440">MCRKWLFFSLAVLTALMVIPADPVYARPKPEITVLSEIMFGPSEEYVPEIIHEEGGQLYRLKSWELEPVIVNPREKYVEQEIFYESVEGIEGVPERRNITSEEDFSGLKVSADYPVIKRKKVKEEWRDDFTFPVVFHSYGAEEYFLGVENVPVDGDALRLELYEEALLSEIGVTTENYRITSTVWDGAPYMDEDDILCRNATAFGKRKVRDYLVTYGGTVRFPELEGHRCRAVYTLKEFERTPAEEKRIVRNDAVNTAEEERDSDWTIRREAMVITVSLVLVLFIVMLGAWLIKRVVEKREERSE</sequence>